<sequence>MERLASWPQNERPREKLLQYGAHALSDAELLAIFLRTGTKEHHVVNLARQLLVQFGSISGVYQASQQQFCQTHGLGAAKYAQLQACLEMTKRYLAEDLESGQTLSSSQKTKDFLHAQLKHEPNEVFAMLVLDNQHQVISFEKLFFGTINAAAVYPRVVVEKVLSLHGAAIILCHNHPSGVASPSGADLHITNRIKSAMTLLDIDVLDHIIVAGSTTYSFAEHGNI</sequence>
<evidence type="ECO:0000256" key="4">
    <source>
        <dbReference type="ARBA" id="ARBA00022833"/>
    </source>
</evidence>
<evidence type="ECO:0000256" key="2">
    <source>
        <dbReference type="ARBA" id="ARBA00022723"/>
    </source>
</evidence>
<evidence type="ECO:0000256" key="3">
    <source>
        <dbReference type="ARBA" id="ARBA00022801"/>
    </source>
</evidence>
<dbReference type="InterPro" id="IPR010994">
    <property type="entry name" value="RuvA_2-like"/>
</dbReference>
<keyword evidence="9" id="KW-1185">Reference proteome</keyword>
<proteinExistence type="inferred from homology"/>
<dbReference type="CDD" id="cd08071">
    <property type="entry name" value="MPN_DUF2466"/>
    <property type="match status" value="1"/>
</dbReference>
<dbReference type="InterPro" id="IPR025657">
    <property type="entry name" value="RadC_JAB"/>
</dbReference>
<evidence type="ECO:0000256" key="6">
    <source>
        <dbReference type="RuleBase" id="RU003797"/>
    </source>
</evidence>
<dbReference type="SUPFAM" id="SSF102712">
    <property type="entry name" value="JAB1/MPN domain"/>
    <property type="match status" value="1"/>
</dbReference>
<name>A0ABQ6H3I3_9GAMM</name>
<dbReference type="Pfam" id="PF04002">
    <property type="entry name" value="RadC"/>
    <property type="match status" value="1"/>
</dbReference>
<keyword evidence="3" id="KW-0378">Hydrolase</keyword>
<feature type="domain" description="MPN" evidence="7">
    <location>
        <begin position="103"/>
        <end position="225"/>
    </location>
</feature>
<dbReference type="Pfam" id="PF20582">
    <property type="entry name" value="UPF0758_N"/>
    <property type="match status" value="1"/>
</dbReference>
<dbReference type="InterPro" id="IPR037518">
    <property type="entry name" value="MPN"/>
</dbReference>
<dbReference type="NCBIfam" id="NF000642">
    <property type="entry name" value="PRK00024.1"/>
    <property type="match status" value="1"/>
</dbReference>
<evidence type="ECO:0000256" key="5">
    <source>
        <dbReference type="ARBA" id="ARBA00023049"/>
    </source>
</evidence>
<gene>
    <name evidence="8" type="ORF">theurythT_15990</name>
</gene>
<dbReference type="PROSITE" id="PS50249">
    <property type="entry name" value="MPN"/>
    <property type="match status" value="1"/>
</dbReference>
<keyword evidence="4" id="KW-0862">Zinc</keyword>
<comment type="similarity">
    <text evidence="6">Belongs to the UPF0758 family.</text>
</comment>
<evidence type="ECO:0000259" key="7">
    <source>
        <dbReference type="PROSITE" id="PS50249"/>
    </source>
</evidence>
<keyword evidence="1" id="KW-0645">Protease</keyword>
<dbReference type="EMBL" id="BSSU01000007">
    <property type="protein sequence ID" value="GLX82147.1"/>
    <property type="molecule type" value="Genomic_DNA"/>
</dbReference>
<dbReference type="RefSeq" id="WP_284207504.1">
    <property type="nucleotide sequence ID" value="NZ_BSSU01000007.1"/>
</dbReference>
<reference evidence="8 9" key="1">
    <citation type="submission" date="2023-03" db="EMBL/GenBank/DDBJ databases">
        <title>Draft genome sequence of Thalassotalea eurytherma JCM 18482T.</title>
        <authorList>
            <person name="Sawabe T."/>
        </authorList>
    </citation>
    <scope>NUCLEOTIDE SEQUENCE [LARGE SCALE GENOMIC DNA]</scope>
    <source>
        <strain evidence="8 9">JCM 18482</strain>
    </source>
</reference>
<evidence type="ECO:0000313" key="9">
    <source>
        <dbReference type="Proteomes" id="UP001157133"/>
    </source>
</evidence>
<dbReference type="Gene3D" id="3.40.140.10">
    <property type="entry name" value="Cytidine Deaminase, domain 2"/>
    <property type="match status" value="1"/>
</dbReference>
<dbReference type="InterPro" id="IPR046778">
    <property type="entry name" value="UPF0758_N"/>
</dbReference>
<dbReference type="InterPro" id="IPR001405">
    <property type="entry name" value="UPF0758"/>
</dbReference>
<evidence type="ECO:0000256" key="1">
    <source>
        <dbReference type="ARBA" id="ARBA00022670"/>
    </source>
</evidence>
<organism evidence="8 9">
    <name type="scientific">Thalassotalea eurytherma</name>
    <dbReference type="NCBI Taxonomy" id="1144278"/>
    <lineage>
        <taxon>Bacteria</taxon>
        <taxon>Pseudomonadati</taxon>
        <taxon>Pseudomonadota</taxon>
        <taxon>Gammaproteobacteria</taxon>
        <taxon>Alteromonadales</taxon>
        <taxon>Colwelliaceae</taxon>
        <taxon>Thalassotalea</taxon>
    </lineage>
</organism>
<dbReference type="Proteomes" id="UP001157133">
    <property type="component" value="Unassembled WGS sequence"/>
</dbReference>
<dbReference type="SUPFAM" id="SSF47781">
    <property type="entry name" value="RuvA domain 2-like"/>
    <property type="match status" value="1"/>
</dbReference>
<evidence type="ECO:0000313" key="8">
    <source>
        <dbReference type="EMBL" id="GLX82147.1"/>
    </source>
</evidence>
<dbReference type="PANTHER" id="PTHR30471:SF3">
    <property type="entry name" value="UPF0758 PROTEIN YEES-RELATED"/>
    <property type="match status" value="1"/>
</dbReference>
<protein>
    <submittedName>
        <fullName evidence="8">UPF0758 protein</fullName>
    </submittedName>
</protein>
<accession>A0ABQ6H3I3</accession>
<keyword evidence="5" id="KW-0482">Metalloprotease</keyword>
<dbReference type="InterPro" id="IPR020891">
    <property type="entry name" value="UPF0758_CS"/>
</dbReference>
<keyword evidence="2" id="KW-0479">Metal-binding</keyword>
<dbReference type="PROSITE" id="PS01302">
    <property type="entry name" value="UPF0758"/>
    <property type="match status" value="1"/>
</dbReference>
<dbReference type="PANTHER" id="PTHR30471">
    <property type="entry name" value="DNA REPAIR PROTEIN RADC"/>
    <property type="match status" value="1"/>
</dbReference>
<dbReference type="NCBIfam" id="TIGR00608">
    <property type="entry name" value="radc"/>
    <property type="match status" value="1"/>
</dbReference>
<comment type="caution">
    <text evidence="8">The sequence shown here is derived from an EMBL/GenBank/DDBJ whole genome shotgun (WGS) entry which is preliminary data.</text>
</comment>